<dbReference type="EMBL" id="AWTN01000140">
    <property type="protein sequence ID" value="KGG83634.1"/>
    <property type="molecule type" value="Genomic_DNA"/>
</dbReference>
<sequence length="250" mass="28902">MLLQRFSSFYGPELTEIGTGEATHFLSLTHWIEARKFDLSKHASLVQELLLMPTEYEVRRLSRKESANWRSDWQLIKTAVIMQGVAYHCIDLYPSRPIKSQLVREIERCGISKAVADILCERGMKMAAAPKVCVLAENKVPIVHLNRRLRLINKRFEGFWSLVHWRGRFSNKTIHDWALSSGLPIIYVGDIDQRTLGPGSEVLRDCADHYYVFDRRGDKRAERTVANVRSAGKEVEVVLWQPEQMDDMFI</sequence>
<dbReference type="AlphaFoldDB" id="A0A0E3B7E6"/>
<organism evidence="1 2">
    <name type="scientific">Comamonas thiooxydans</name>
    <dbReference type="NCBI Taxonomy" id="363952"/>
    <lineage>
        <taxon>Bacteria</taxon>
        <taxon>Pseudomonadati</taxon>
        <taxon>Pseudomonadota</taxon>
        <taxon>Betaproteobacteria</taxon>
        <taxon>Burkholderiales</taxon>
        <taxon>Comamonadaceae</taxon>
        <taxon>Comamonas</taxon>
    </lineage>
</organism>
<reference evidence="1 2" key="1">
    <citation type="submission" date="2013-09" db="EMBL/GenBank/DDBJ databases">
        <title>High correlation between genotypes and phenotypes of environmental bacteria Comamonas testosteroni strains.</title>
        <authorList>
            <person name="Liu L."/>
            <person name="Zhu W."/>
            <person name="Xia X."/>
            <person name="Xu B."/>
            <person name="Luo M."/>
            <person name="Wang G."/>
        </authorList>
    </citation>
    <scope>NUCLEOTIDE SEQUENCE [LARGE SCALE GENOMIC DNA]</scope>
    <source>
        <strain evidence="1 2">JL14</strain>
    </source>
</reference>
<dbReference type="Gene3D" id="1.10.357.40">
    <property type="entry name" value="YbiA-like"/>
    <property type="match status" value="1"/>
</dbReference>
<dbReference type="InterPro" id="IPR037238">
    <property type="entry name" value="YbiA-like_sf"/>
</dbReference>
<protein>
    <submittedName>
        <fullName evidence="1">Uncharacterized protein</fullName>
    </submittedName>
</protein>
<accession>A0A0E3B7E6</accession>
<name>A0A0E3B7E6_9BURK</name>
<dbReference type="RefSeq" id="WP_034383382.1">
    <property type="nucleotide sequence ID" value="NZ_AWTM01000075.1"/>
</dbReference>
<evidence type="ECO:0000313" key="1">
    <source>
        <dbReference type="EMBL" id="KGG83634.1"/>
    </source>
</evidence>
<evidence type="ECO:0000313" key="2">
    <source>
        <dbReference type="Proteomes" id="UP000029567"/>
    </source>
</evidence>
<dbReference type="Proteomes" id="UP000029567">
    <property type="component" value="Unassembled WGS sequence"/>
</dbReference>
<comment type="caution">
    <text evidence="1">The sequence shown here is derived from an EMBL/GenBank/DDBJ whole genome shotgun (WGS) entry which is preliminary data.</text>
</comment>
<gene>
    <name evidence="1" type="ORF">P245_25295</name>
</gene>
<proteinExistence type="predicted"/>